<evidence type="ECO:0000313" key="2">
    <source>
        <dbReference type="Proteomes" id="UP000076964"/>
    </source>
</evidence>
<comment type="caution">
    <text evidence="1">The sequence shown here is derived from an EMBL/GenBank/DDBJ whole genome shotgun (WGS) entry which is preliminary data.</text>
</comment>
<dbReference type="AlphaFoldDB" id="A0A177E4U4"/>
<proteinExistence type="predicted"/>
<dbReference type="RefSeq" id="WP_068543239.1">
    <property type="nucleotide sequence ID" value="NZ_LSFI01000046.1"/>
</dbReference>
<accession>A0A177E4U4</accession>
<dbReference type="STRING" id="1795632.TH606_09380"/>
<evidence type="ECO:0000313" key="1">
    <source>
        <dbReference type="EMBL" id="OAG26987.1"/>
    </source>
</evidence>
<protein>
    <recommendedName>
        <fullName evidence="3">Electron transfer flavoprotein alpha/beta-subunit N-terminal domain-containing protein</fullName>
    </recommendedName>
</protein>
<reference evidence="1 2" key="1">
    <citation type="submission" date="2016-02" db="EMBL/GenBank/DDBJ databases">
        <title>Draft genome sequence of Thermodesulfatator sp. S606.</title>
        <authorList>
            <person name="Lai Q."/>
            <person name="Cao J."/>
            <person name="Dupont S."/>
            <person name="Shao Z."/>
            <person name="Jebbar M."/>
            <person name="Alain K."/>
        </authorList>
    </citation>
    <scope>NUCLEOTIDE SEQUENCE [LARGE SCALE GENOMIC DNA]</scope>
    <source>
        <strain evidence="1 2">S606</strain>
    </source>
</reference>
<dbReference type="OrthoDB" id="9806300at2"/>
<keyword evidence="2" id="KW-1185">Reference proteome</keyword>
<name>A0A177E4U4_9BACT</name>
<dbReference type="EMBL" id="LSFI01000046">
    <property type="protein sequence ID" value="OAG26987.1"/>
    <property type="molecule type" value="Genomic_DNA"/>
</dbReference>
<dbReference type="Proteomes" id="UP000076964">
    <property type="component" value="Unassembled WGS sequence"/>
</dbReference>
<evidence type="ECO:0008006" key="3">
    <source>
        <dbReference type="Google" id="ProtNLM"/>
    </source>
</evidence>
<sequence>MNIWKRFKKEWDDTFAAATFAEAGEFETAKEIAKNLNGWIILIGEGDCISPKGLSYVKKLCLANNSGLKIIWKGKLSLDLLSSELKDLFWQIEYINNEITRIIPSHLRNIKNIKMVVSFGPNSRFRNLAHKINGEFLCPFVCIYPK</sequence>
<gene>
    <name evidence="1" type="ORF">TH606_09380</name>
</gene>
<organism evidence="1 2">
    <name type="scientific">Thermodesulfatator autotrophicus</name>
    <dbReference type="NCBI Taxonomy" id="1795632"/>
    <lineage>
        <taxon>Bacteria</taxon>
        <taxon>Pseudomonadati</taxon>
        <taxon>Thermodesulfobacteriota</taxon>
        <taxon>Thermodesulfobacteria</taxon>
        <taxon>Thermodesulfobacteriales</taxon>
        <taxon>Thermodesulfatatoraceae</taxon>
        <taxon>Thermodesulfatator</taxon>
    </lineage>
</organism>